<feature type="binding site" evidence="10">
    <location>
        <position position="213"/>
    </location>
    <ligand>
        <name>S-adenosyl-L-methionine</name>
        <dbReference type="ChEBI" id="CHEBI:59789"/>
    </ligand>
</feature>
<evidence type="ECO:0000256" key="6">
    <source>
        <dbReference type="ARBA" id="ARBA00022723"/>
    </source>
</evidence>
<dbReference type="InterPro" id="IPR030390">
    <property type="entry name" value="MeTrfase_TrmA_AS"/>
</dbReference>
<proteinExistence type="inferred from homology"/>
<dbReference type="PROSITE" id="PS01230">
    <property type="entry name" value="TRMA_1"/>
    <property type="match status" value="1"/>
</dbReference>
<gene>
    <name evidence="12" type="ORF">GA0061081_102256</name>
</gene>
<dbReference type="PANTHER" id="PTHR11061:SF30">
    <property type="entry name" value="TRNA (URACIL(54)-C(5))-METHYLTRANSFERASE"/>
    <property type="match status" value="1"/>
</dbReference>
<dbReference type="NCBIfam" id="TIGR02085">
    <property type="entry name" value="meth_trns_rumB"/>
    <property type="match status" value="1"/>
</dbReference>
<keyword evidence="7" id="KW-0408">Iron</keyword>
<evidence type="ECO:0000256" key="10">
    <source>
        <dbReference type="PROSITE-ProRule" id="PRU01024"/>
    </source>
</evidence>
<dbReference type="Proteomes" id="UP000199670">
    <property type="component" value="Unassembled WGS sequence"/>
</dbReference>
<feature type="binding site" evidence="10">
    <location>
        <position position="267"/>
    </location>
    <ligand>
        <name>S-adenosyl-L-methionine</name>
        <dbReference type="ChEBI" id="CHEBI:59789"/>
    </ligand>
</feature>
<dbReference type="SUPFAM" id="SSF53335">
    <property type="entry name" value="S-adenosyl-L-methionine-dependent methyltransferases"/>
    <property type="match status" value="1"/>
</dbReference>
<feature type="active site" evidence="11">
    <location>
        <position position="339"/>
    </location>
</feature>
<keyword evidence="1" id="KW-0004">4Fe-4S</keyword>
<organism evidence="12 13">
    <name type="scientific">Gilliamella bombicola</name>
    <dbReference type="NCBI Taxonomy" id="1798182"/>
    <lineage>
        <taxon>Bacteria</taxon>
        <taxon>Pseudomonadati</taxon>
        <taxon>Pseudomonadota</taxon>
        <taxon>Gammaproteobacteria</taxon>
        <taxon>Orbales</taxon>
        <taxon>Orbaceae</taxon>
        <taxon>Gilliamella</taxon>
    </lineage>
</organism>
<evidence type="ECO:0000256" key="11">
    <source>
        <dbReference type="PROSITE-ProRule" id="PRU10015"/>
    </source>
</evidence>
<evidence type="ECO:0000256" key="5">
    <source>
        <dbReference type="ARBA" id="ARBA00022691"/>
    </source>
</evidence>
<dbReference type="EMBL" id="FMAQ01000002">
    <property type="protein sequence ID" value="SCB90093.1"/>
    <property type="molecule type" value="Genomic_DNA"/>
</dbReference>
<keyword evidence="3 10" id="KW-0489">Methyltransferase</keyword>
<dbReference type="NCBIfam" id="TIGR00479">
    <property type="entry name" value="rumA"/>
    <property type="match status" value="1"/>
</dbReference>
<dbReference type="PROSITE" id="PS51687">
    <property type="entry name" value="SAM_MT_RNA_M5U"/>
    <property type="match status" value="1"/>
</dbReference>
<keyword evidence="6" id="KW-0479">Metal-binding</keyword>
<keyword evidence="13" id="KW-1185">Reference proteome</keyword>
<dbReference type="STRING" id="1798182.GA0061081_102256"/>
<keyword evidence="5 10" id="KW-0949">S-adenosyl-L-methionine</keyword>
<evidence type="ECO:0000256" key="1">
    <source>
        <dbReference type="ARBA" id="ARBA00022485"/>
    </source>
</evidence>
<keyword evidence="8" id="KW-0411">Iron-sulfur</keyword>
<evidence type="ECO:0000256" key="2">
    <source>
        <dbReference type="ARBA" id="ARBA00022552"/>
    </source>
</evidence>
<sequence length="382" mass="43683">MQCCFYQQKKCLSCQWMDKPYDAQLAEKQNNLLQQLTQFKPNDVVEPFASHEFAFRNKAKMAVLGTVERPILGIQTDNEMVDLCDCPLYSNSMQNILKLVRTFIRKQGLVPYNINKRKGELKFVIVTESKENNTSCFMLRFVLRSHKLVEKINNSFKQLQDKIQNLKVISINIQPNHAAILEGEEELVLTDTSFLPMTLNGVPLFIKPKSFFQTNRDVASNLYKTASDWVTNLSIHSIWDLFCGVGGFGLSCVSLAIENQIQLTGIEISPDAIECATKSAKKLGFKRLTFKSLDATQYAITEQDIPDLVLLNPPRRGVGKVLMQYLENIQPSYILYSSCNLTSLVEDLMLLSNYQIMKVQLFDMFPHTSHMEVLVLLQRKDR</sequence>
<evidence type="ECO:0000256" key="8">
    <source>
        <dbReference type="ARBA" id="ARBA00023014"/>
    </source>
</evidence>
<evidence type="ECO:0000256" key="3">
    <source>
        <dbReference type="ARBA" id="ARBA00022603"/>
    </source>
</evidence>
<dbReference type="PANTHER" id="PTHR11061">
    <property type="entry name" value="RNA M5U METHYLTRANSFERASE"/>
    <property type="match status" value="1"/>
</dbReference>
<protein>
    <recommendedName>
        <fullName evidence="9">23S rRNA (uracil(747)-C(5))-methyltransferase RlmC</fullName>
        <ecNumber evidence="9">2.1.1.189</ecNumber>
    </recommendedName>
</protein>
<dbReference type="GO" id="GO:0046872">
    <property type="term" value="F:metal ion binding"/>
    <property type="evidence" value="ECO:0007669"/>
    <property type="project" value="UniProtKB-KW"/>
</dbReference>
<dbReference type="AlphaFoldDB" id="A0A1C4A6D0"/>
<evidence type="ECO:0000256" key="4">
    <source>
        <dbReference type="ARBA" id="ARBA00022679"/>
    </source>
</evidence>
<dbReference type="PROSITE" id="PS01231">
    <property type="entry name" value="TRMA_2"/>
    <property type="match status" value="1"/>
</dbReference>
<keyword evidence="2" id="KW-0698">rRNA processing</keyword>
<feature type="binding site" evidence="10">
    <location>
        <position position="242"/>
    </location>
    <ligand>
        <name>S-adenosyl-L-methionine</name>
        <dbReference type="ChEBI" id="CHEBI:59789"/>
    </ligand>
</feature>
<dbReference type="RefSeq" id="WP_091347036.1">
    <property type="nucleotide sequence ID" value="NZ_FMAQ01000002.1"/>
</dbReference>
<dbReference type="CDD" id="cd02440">
    <property type="entry name" value="AdoMet_MTases"/>
    <property type="match status" value="1"/>
</dbReference>
<dbReference type="InterPro" id="IPR011825">
    <property type="entry name" value="23SrRNA_MeTrfase_RlmC"/>
</dbReference>
<evidence type="ECO:0000256" key="9">
    <source>
        <dbReference type="NCBIfam" id="TIGR02085"/>
    </source>
</evidence>
<dbReference type="Gene3D" id="2.40.50.1070">
    <property type="match status" value="1"/>
</dbReference>
<evidence type="ECO:0000313" key="13">
    <source>
        <dbReference type="Proteomes" id="UP000199670"/>
    </source>
</evidence>
<name>A0A1C4A6D0_9GAMM</name>
<keyword evidence="4 10" id="KW-0808">Transferase</keyword>
<feature type="active site" description="Nucleophile" evidence="10">
    <location>
        <position position="339"/>
    </location>
</feature>
<feature type="binding site" evidence="10">
    <location>
        <position position="312"/>
    </location>
    <ligand>
        <name>S-adenosyl-L-methionine</name>
        <dbReference type="ChEBI" id="CHEBI:59789"/>
    </ligand>
</feature>
<dbReference type="OrthoDB" id="9804590at2"/>
<dbReference type="Pfam" id="PF05958">
    <property type="entry name" value="tRNA_U5-meth_tr"/>
    <property type="match status" value="1"/>
</dbReference>
<dbReference type="GO" id="GO:0051539">
    <property type="term" value="F:4 iron, 4 sulfur cluster binding"/>
    <property type="evidence" value="ECO:0007669"/>
    <property type="project" value="UniProtKB-KW"/>
</dbReference>
<dbReference type="InterPro" id="IPR029063">
    <property type="entry name" value="SAM-dependent_MTases_sf"/>
</dbReference>
<accession>A0A1C4A6D0</accession>
<dbReference type="GO" id="GO:0070041">
    <property type="term" value="F:rRNA (uridine-C5-)-methyltransferase activity"/>
    <property type="evidence" value="ECO:0007669"/>
    <property type="project" value="TreeGrafter"/>
</dbReference>
<evidence type="ECO:0000256" key="7">
    <source>
        <dbReference type="ARBA" id="ARBA00023004"/>
    </source>
</evidence>
<reference evidence="13" key="1">
    <citation type="submission" date="2016-08" db="EMBL/GenBank/DDBJ databases">
        <authorList>
            <person name="Varghese N."/>
            <person name="Submissions Spin"/>
        </authorList>
    </citation>
    <scope>NUCLEOTIDE SEQUENCE [LARGE SCALE GENOMIC DNA]</scope>
    <source>
        <strain evidence="13">R-53248</strain>
    </source>
</reference>
<comment type="similarity">
    <text evidence="10">Belongs to the class I-like SAM-binding methyltransferase superfamily. RNA M5U methyltransferase family.</text>
</comment>
<dbReference type="InterPro" id="IPR030391">
    <property type="entry name" value="MeTrfase_TrmA_CS"/>
</dbReference>
<dbReference type="Gene3D" id="3.40.50.150">
    <property type="entry name" value="Vaccinia Virus protein VP39"/>
    <property type="match status" value="1"/>
</dbReference>
<dbReference type="GO" id="GO:0070475">
    <property type="term" value="P:rRNA base methylation"/>
    <property type="evidence" value="ECO:0007669"/>
    <property type="project" value="TreeGrafter"/>
</dbReference>
<evidence type="ECO:0000313" key="12">
    <source>
        <dbReference type="EMBL" id="SCB90093.1"/>
    </source>
</evidence>
<dbReference type="EC" id="2.1.1.189" evidence="9"/>
<dbReference type="InterPro" id="IPR010280">
    <property type="entry name" value="U5_MeTrfase_fam"/>
</dbReference>